<dbReference type="GeneID" id="61275314"/>
<feature type="transmembrane region" description="Helical" evidence="1">
    <location>
        <begin position="125"/>
        <end position="142"/>
    </location>
</feature>
<dbReference type="EMBL" id="QRYC01000038">
    <property type="protein sequence ID" value="RGU54119.1"/>
    <property type="molecule type" value="Genomic_DNA"/>
</dbReference>
<keyword evidence="1" id="KW-0472">Membrane</keyword>
<organism evidence="2 6">
    <name type="scientific">Odoribacter splanchnicus</name>
    <dbReference type="NCBI Taxonomy" id="28118"/>
    <lineage>
        <taxon>Bacteria</taxon>
        <taxon>Pseudomonadati</taxon>
        <taxon>Bacteroidota</taxon>
        <taxon>Bacteroidia</taxon>
        <taxon>Bacteroidales</taxon>
        <taxon>Odoribacteraceae</taxon>
        <taxon>Odoribacter</taxon>
    </lineage>
</organism>
<feature type="transmembrane region" description="Helical" evidence="1">
    <location>
        <begin position="295"/>
        <end position="316"/>
    </location>
</feature>
<evidence type="ECO:0000256" key="1">
    <source>
        <dbReference type="SAM" id="Phobius"/>
    </source>
</evidence>
<evidence type="ECO:0000313" key="4">
    <source>
        <dbReference type="EMBL" id="RGY04881.1"/>
    </source>
</evidence>
<dbReference type="Proteomes" id="UP000283426">
    <property type="component" value="Unassembled WGS sequence"/>
</dbReference>
<dbReference type="RefSeq" id="WP_013612277.1">
    <property type="nucleotide sequence ID" value="NZ_BAABYK010000001.1"/>
</dbReference>
<evidence type="ECO:0000313" key="2">
    <source>
        <dbReference type="EMBL" id="RGU54119.1"/>
    </source>
</evidence>
<feature type="transmembrane region" description="Helical" evidence="1">
    <location>
        <begin position="86"/>
        <end position="105"/>
    </location>
</feature>
<feature type="transmembrane region" description="Helical" evidence="1">
    <location>
        <begin position="21"/>
        <end position="42"/>
    </location>
</feature>
<feature type="transmembrane region" description="Helical" evidence="1">
    <location>
        <begin position="184"/>
        <end position="213"/>
    </location>
</feature>
<name>A0A1Y3Y7R8_9BACT</name>
<feature type="transmembrane region" description="Helical" evidence="1">
    <location>
        <begin position="264"/>
        <end position="283"/>
    </location>
</feature>
<dbReference type="AlphaFoldDB" id="A0A1Y3Y7R8"/>
<dbReference type="Pfam" id="PF11028">
    <property type="entry name" value="TMEM260-like"/>
    <property type="match status" value="1"/>
</dbReference>
<feature type="transmembrane region" description="Helical" evidence="1">
    <location>
        <begin position="537"/>
        <end position="555"/>
    </location>
</feature>
<proteinExistence type="predicted"/>
<dbReference type="PANTHER" id="PTHR16214">
    <property type="entry name" value="TRANSMEMBRANE PROTEIN 260"/>
    <property type="match status" value="1"/>
</dbReference>
<dbReference type="EMBL" id="QRYW01000078">
    <property type="protein sequence ID" value="RGV16304.1"/>
    <property type="molecule type" value="Genomic_DNA"/>
</dbReference>
<evidence type="ECO:0000313" key="5">
    <source>
        <dbReference type="Proteomes" id="UP000283426"/>
    </source>
</evidence>
<keyword evidence="1" id="KW-0812">Transmembrane</keyword>
<dbReference type="OMA" id="NREQYGD"/>
<feature type="transmembrane region" description="Helical" evidence="1">
    <location>
        <begin position="509"/>
        <end position="525"/>
    </location>
</feature>
<comment type="caution">
    <text evidence="2">The sequence shown here is derived from an EMBL/GenBank/DDBJ whole genome shotgun (WGS) entry which is preliminary data.</text>
</comment>
<feature type="transmembrane region" description="Helical" evidence="1">
    <location>
        <begin position="225"/>
        <end position="244"/>
    </location>
</feature>
<evidence type="ECO:0000313" key="7">
    <source>
        <dbReference type="Proteomes" id="UP000284434"/>
    </source>
</evidence>
<gene>
    <name evidence="3" type="ORF">DWW24_21630</name>
    <name evidence="2" type="ORF">DWW57_17570</name>
    <name evidence="4" type="ORF">DXA53_14335</name>
</gene>
<dbReference type="InterPro" id="IPR052724">
    <property type="entry name" value="GT117_domain-containing"/>
</dbReference>
<dbReference type="PANTHER" id="PTHR16214:SF3">
    <property type="entry name" value="TRANSMEMBRANE PROTEIN 260"/>
    <property type="match status" value="1"/>
</dbReference>
<protein>
    <submittedName>
        <fullName evidence="2">DUF2723 domain-containing protein</fullName>
    </submittedName>
</protein>
<reference evidence="5 6" key="1">
    <citation type="submission" date="2018-08" db="EMBL/GenBank/DDBJ databases">
        <title>A genome reference for cultivated species of the human gut microbiota.</title>
        <authorList>
            <person name="Zou Y."/>
            <person name="Xue W."/>
            <person name="Luo G."/>
        </authorList>
    </citation>
    <scope>NUCLEOTIDE SEQUENCE [LARGE SCALE GENOMIC DNA]</scope>
    <source>
        <strain evidence="3 5">AF14-6AC</strain>
        <strain evidence="2 6">AF16-14</strain>
        <strain evidence="4 7">OF03-11</strain>
    </source>
</reference>
<dbReference type="InterPro" id="IPR021280">
    <property type="entry name" value="TMEM260-like"/>
</dbReference>
<evidence type="ECO:0000313" key="3">
    <source>
        <dbReference type="EMBL" id="RGV16304.1"/>
    </source>
</evidence>
<feature type="transmembrane region" description="Helical" evidence="1">
    <location>
        <begin position="567"/>
        <end position="590"/>
    </location>
</feature>
<dbReference type="EMBL" id="QSCO01000021">
    <property type="protein sequence ID" value="RGY04881.1"/>
    <property type="molecule type" value="Genomic_DNA"/>
</dbReference>
<feature type="transmembrane region" description="Helical" evidence="1">
    <location>
        <begin position="154"/>
        <end position="172"/>
    </location>
</feature>
<dbReference type="Proteomes" id="UP000284434">
    <property type="component" value="Unassembled WGS sequence"/>
</dbReference>
<dbReference type="Proteomes" id="UP000284243">
    <property type="component" value="Unassembled WGS sequence"/>
</dbReference>
<sequence>MYKIKDHPNLSFKLINRVTGWVTFVIASMTYILTAESTASLWDCGEFITTSVGLQVGHPPGAPLFMIISRLFAIFAPSADTQAYMINCMSAICSGLTILFLFWSITHLARKLIVKEGEEMTMGQMFAILGASLIGSLTYTFTDTFWFSAVEGEVYAMSSLFTAVVFWAILKWENVAFERYANRWLILIAYLIGLSIGVHLLNLLAIPAIVFVYYFKKYTPTVRGFIKTGILSVFILGVVNFGIIPGVIKVAGWFELTFVNGMGAPFNTGVIIYVLLIIGALVWGIRYTLKKGMPVWNTILTCFMVILIGYSSYSMIVIRSLSDPPIDEGSPDNVFSLLSYINRDQYGDAPLLYGQYFNAPQVGTKEGEPIYYQNKETGVYEKIGNKTIYEYDKRFCGFFPRMYSDTRPNFANQYQAWAGRNNGPTYTVNGETITRPSFGNNMRYFFNYQLGHMYWRYFMWNFSGRQNDIQGYGDIMHGNWITGIKFLDELRLGNQDELPDNLKNEKANNKYYMLPFLLGLLGMFYQYRKGKTGKQDFWVVMLLFIMTGIAIIVFLNQTPMEPRERDYAYAGSFYAYAIWIGLGVLSIWEFLNKKIKNIDPRVSAIAVTTVCLFAIPVNMAAQNWDDHNRHARYATTAHARNYLNSCAPNAILFTYGDNDTFPLWYVQEVEGVRRDVRVVNLSLLSGSWYIDQMKRKAYESSGVPISFTHEQYRDGKRDYVLIRDQFKEGNLKDVMEFVASDLPQTKLQGYIKELDFIPTRNVILPVDSAKVIANGTVKPQDADQIVKDLRLHLPMQGLTKSQLMVLDILSTNNWERPVYFGIGMGSDAYMGLEKYFQLEGAAYRVVPIETKEAEFYDYGRIDSDILYDNIMNKFEWGNIKDPKVNIDFFHDQTIAVMKYRNTFLRLAQKLYDEGKQAEAVAVLDKSLEEIPLYQVPADNSMLFYIPMYYELGETEKANHLLNELATNNYQMLKYANSLEPKFANTPSIQQEERLSIEVIKQLLAFATQAGQKELAQELQDKVLRLYNPSHISPDKPLMKDTADKAGK</sequence>
<evidence type="ECO:0000313" key="6">
    <source>
        <dbReference type="Proteomes" id="UP000284243"/>
    </source>
</evidence>
<accession>A0A1Y3Y7R8</accession>
<keyword evidence="1" id="KW-1133">Transmembrane helix</keyword>